<name>A0AAV9P8I7_9PEZI</name>
<dbReference type="CDD" id="cd07379">
    <property type="entry name" value="MPP_239FB"/>
    <property type="match status" value="1"/>
</dbReference>
<evidence type="ECO:0000259" key="1">
    <source>
        <dbReference type="Pfam" id="PF00149"/>
    </source>
</evidence>
<dbReference type="SUPFAM" id="SSF56300">
    <property type="entry name" value="Metallo-dependent phosphatases"/>
    <property type="match status" value="1"/>
</dbReference>
<dbReference type="Proteomes" id="UP001337655">
    <property type="component" value="Unassembled WGS sequence"/>
</dbReference>
<dbReference type="InterPro" id="IPR029052">
    <property type="entry name" value="Metallo-depent_PP-like"/>
</dbReference>
<proteinExistence type="predicted"/>
<comment type="caution">
    <text evidence="2">The sequence shown here is derived from an EMBL/GenBank/DDBJ whole genome shotgun (WGS) entry which is preliminary data.</text>
</comment>
<dbReference type="RefSeq" id="XP_064658664.1">
    <property type="nucleotide sequence ID" value="XM_064803749.1"/>
</dbReference>
<feature type="domain" description="Calcineurin-like phosphoesterase" evidence="1">
    <location>
        <begin position="13"/>
        <end position="233"/>
    </location>
</feature>
<dbReference type="Gene3D" id="3.60.21.10">
    <property type="match status" value="1"/>
</dbReference>
<evidence type="ECO:0000313" key="2">
    <source>
        <dbReference type="EMBL" id="KAK5169198.1"/>
    </source>
</evidence>
<dbReference type="PANTHER" id="PTHR12905:SF0">
    <property type="entry name" value="CALCINEURIN-LIKE PHOSPHOESTERASE DOMAIN-CONTAINING PROTEIN"/>
    <property type="match status" value="1"/>
</dbReference>
<dbReference type="GeneID" id="89927847"/>
<evidence type="ECO:0000313" key="3">
    <source>
        <dbReference type="Proteomes" id="UP001337655"/>
    </source>
</evidence>
<dbReference type="EMBL" id="JAVRRT010000009">
    <property type="protein sequence ID" value="KAK5169198.1"/>
    <property type="molecule type" value="Genomic_DNA"/>
</dbReference>
<protein>
    <recommendedName>
        <fullName evidence="1">Calcineurin-like phosphoesterase domain-containing protein</fullName>
    </recommendedName>
</protein>
<sequence length="243" mass="26711">MLVMDATTASVGVIVISDTHGATFLPRQAGLPKVDILLHCGDLTSRGRLPEYENTLSLLGSIDAELKLVIAGNHDIALDADYWKARGLEIDGSDYSSSTAVAATKLIKGRKALQTGVEFVHERVHSFKLRSGAEFVLYVSPYYPASGDGTFPHIAYRYESNQDRFNPPEKATKCAEAIVINPIPDYPKVDIVMTHTPPLGHLDQVNNGGYLGYRSLQRAIARAKPRLYCFGHVYEAYSAERIT</sequence>
<dbReference type="AlphaFoldDB" id="A0AAV9P8I7"/>
<dbReference type="Pfam" id="PF00149">
    <property type="entry name" value="Metallophos"/>
    <property type="match status" value="1"/>
</dbReference>
<organism evidence="2 3">
    <name type="scientific">Saxophila tyrrhenica</name>
    <dbReference type="NCBI Taxonomy" id="1690608"/>
    <lineage>
        <taxon>Eukaryota</taxon>
        <taxon>Fungi</taxon>
        <taxon>Dikarya</taxon>
        <taxon>Ascomycota</taxon>
        <taxon>Pezizomycotina</taxon>
        <taxon>Dothideomycetes</taxon>
        <taxon>Dothideomycetidae</taxon>
        <taxon>Mycosphaerellales</taxon>
        <taxon>Extremaceae</taxon>
        <taxon>Saxophila</taxon>
    </lineage>
</organism>
<dbReference type="GO" id="GO:0016787">
    <property type="term" value="F:hydrolase activity"/>
    <property type="evidence" value="ECO:0007669"/>
    <property type="project" value="InterPro"/>
</dbReference>
<reference evidence="2 3" key="1">
    <citation type="submission" date="2023-08" db="EMBL/GenBank/DDBJ databases">
        <title>Black Yeasts Isolated from many extreme environments.</title>
        <authorList>
            <person name="Coleine C."/>
            <person name="Stajich J.E."/>
            <person name="Selbmann L."/>
        </authorList>
    </citation>
    <scope>NUCLEOTIDE SEQUENCE [LARGE SCALE GENOMIC DNA]</scope>
    <source>
        <strain evidence="2 3">CCFEE 5935</strain>
    </source>
</reference>
<accession>A0AAV9P8I7</accession>
<dbReference type="InterPro" id="IPR004843">
    <property type="entry name" value="Calcineurin-like_PHP"/>
</dbReference>
<gene>
    <name evidence="2" type="ORF">LTR77_006507</name>
</gene>
<keyword evidence="3" id="KW-1185">Reference proteome</keyword>
<dbReference type="PANTHER" id="PTHR12905">
    <property type="entry name" value="METALLOPHOSPHOESTERASE"/>
    <property type="match status" value="1"/>
</dbReference>
<dbReference type="InterPro" id="IPR051693">
    <property type="entry name" value="UPF0046_metallophosphoest"/>
</dbReference>